<proteinExistence type="predicted"/>
<dbReference type="HOGENOM" id="CLU_3089240_0_0_1"/>
<name>G0PG60_CAEBE</name>
<protein>
    <submittedName>
        <fullName evidence="1">Uncharacterized protein</fullName>
    </submittedName>
</protein>
<sequence>MYSKKYQRGIVEAVRTVLKWPCWSECFETVKFQKLRKIVFFYSQLGAHSALQ</sequence>
<gene>
    <name evidence="1" type="ORF">CAEBREN_18085</name>
</gene>
<keyword evidence="2" id="KW-1185">Reference proteome</keyword>
<evidence type="ECO:0000313" key="2">
    <source>
        <dbReference type="Proteomes" id="UP000008068"/>
    </source>
</evidence>
<organism evidence="2">
    <name type="scientific">Caenorhabditis brenneri</name>
    <name type="common">Nematode worm</name>
    <dbReference type="NCBI Taxonomy" id="135651"/>
    <lineage>
        <taxon>Eukaryota</taxon>
        <taxon>Metazoa</taxon>
        <taxon>Ecdysozoa</taxon>
        <taxon>Nematoda</taxon>
        <taxon>Chromadorea</taxon>
        <taxon>Rhabditida</taxon>
        <taxon>Rhabditina</taxon>
        <taxon>Rhabditomorpha</taxon>
        <taxon>Rhabditoidea</taxon>
        <taxon>Rhabditidae</taxon>
        <taxon>Peloderinae</taxon>
        <taxon>Caenorhabditis</taxon>
    </lineage>
</organism>
<reference evidence="2" key="1">
    <citation type="submission" date="2011-07" db="EMBL/GenBank/DDBJ databases">
        <authorList>
            <consortium name="Caenorhabditis brenneri Sequencing and Analysis Consortium"/>
            <person name="Wilson R.K."/>
        </authorList>
    </citation>
    <scope>NUCLEOTIDE SEQUENCE [LARGE SCALE GENOMIC DNA]</scope>
    <source>
        <strain evidence="2">PB2801</strain>
    </source>
</reference>
<dbReference type="InParanoid" id="G0PG60"/>
<dbReference type="Proteomes" id="UP000008068">
    <property type="component" value="Unassembled WGS sequence"/>
</dbReference>
<evidence type="ECO:0000313" key="1">
    <source>
        <dbReference type="EMBL" id="EGT54783.1"/>
    </source>
</evidence>
<dbReference type="AlphaFoldDB" id="G0PG60"/>
<accession>G0PG60</accession>
<dbReference type="EMBL" id="GL380400">
    <property type="protein sequence ID" value="EGT54783.1"/>
    <property type="molecule type" value="Genomic_DNA"/>
</dbReference>